<proteinExistence type="predicted"/>
<dbReference type="SUPFAM" id="SSF56112">
    <property type="entry name" value="Protein kinase-like (PK-like)"/>
    <property type="match status" value="1"/>
</dbReference>
<sequence>MFGELWRGLDSEALAGPFTDIAADLDQLDLDSADVRKVAEVVAANRAVFDEITELRLLSGDLWTVNCLLSPSAPAPVISGVLDFDRSLWGDSAADRTIRMAVAKQDERTAFWARLTLPCGATSTKHGTWAPSASNAIAWATPTVSGTVTARWPRSWPS</sequence>
<dbReference type="InterPro" id="IPR011009">
    <property type="entry name" value="Kinase-like_dom_sf"/>
</dbReference>
<accession>A0A7Y9JLU0</accession>
<keyword evidence="1" id="KW-0808">Transferase</keyword>
<dbReference type="Proteomes" id="UP000529783">
    <property type="component" value="Unassembled WGS sequence"/>
</dbReference>
<protein>
    <submittedName>
        <fullName evidence="1">Aminoglycoside phosphotransferase (APT) family kinase protein</fullName>
    </submittedName>
</protein>
<reference evidence="1 2" key="1">
    <citation type="submission" date="2020-07" db="EMBL/GenBank/DDBJ databases">
        <title>Sequencing the genomes of 1000 actinobacteria strains.</title>
        <authorList>
            <person name="Klenk H.-P."/>
        </authorList>
    </citation>
    <scope>NUCLEOTIDE SEQUENCE [LARGE SCALE GENOMIC DNA]</scope>
    <source>
        <strain evidence="1 2">DSM 40398</strain>
    </source>
</reference>
<keyword evidence="2" id="KW-1185">Reference proteome</keyword>
<dbReference type="AlphaFoldDB" id="A0A7Y9JLU0"/>
<gene>
    <name evidence="1" type="ORF">BJY14_007847</name>
</gene>
<dbReference type="Gene3D" id="3.90.1200.10">
    <property type="match status" value="1"/>
</dbReference>
<comment type="caution">
    <text evidence="1">The sequence shown here is derived from an EMBL/GenBank/DDBJ whole genome shotgun (WGS) entry which is preliminary data.</text>
</comment>
<dbReference type="EMBL" id="JACCBA010000001">
    <property type="protein sequence ID" value="NYD51864.1"/>
    <property type="molecule type" value="Genomic_DNA"/>
</dbReference>
<dbReference type="RefSeq" id="WP_179848166.1">
    <property type="nucleotide sequence ID" value="NZ_JACCBA010000001.1"/>
</dbReference>
<dbReference type="GO" id="GO:0016301">
    <property type="term" value="F:kinase activity"/>
    <property type="evidence" value="ECO:0007669"/>
    <property type="project" value="UniProtKB-KW"/>
</dbReference>
<evidence type="ECO:0000313" key="2">
    <source>
        <dbReference type="Proteomes" id="UP000529783"/>
    </source>
</evidence>
<organism evidence="1 2">
    <name type="scientific">Actinomadura luteofluorescens</name>
    <dbReference type="NCBI Taxonomy" id="46163"/>
    <lineage>
        <taxon>Bacteria</taxon>
        <taxon>Bacillati</taxon>
        <taxon>Actinomycetota</taxon>
        <taxon>Actinomycetes</taxon>
        <taxon>Streptosporangiales</taxon>
        <taxon>Thermomonosporaceae</taxon>
        <taxon>Actinomadura</taxon>
    </lineage>
</organism>
<keyword evidence="1" id="KW-0418">Kinase</keyword>
<evidence type="ECO:0000313" key="1">
    <source>
        <dbReference type="EMBL" id="NYD51864.1"/>
    </source>
</evidence>
<name>A0A7Y9JLU0_9ACTN</name>